<accession>A0A1I5RCJ7</accession>
<feature type="domain" description="Methyltransferase" evidence="4">
    <location>
        <begin position="41"/>
        <end position="140"/>
    </location>
</feature>
<keyword evidence="3" id="KW-0949">S-adenosyl-L-methionine</keyword>
<keyword evidence="2 5" id="KW-0808">Transferase</keyword>
<evidence type="ECO:0000313" key="5">
    <source>
        <dbReference type="EMBL" id="SFP56253.1"/>
    </source>
</evidence>
<keyword evidence="6" id="KW-1185">Reference proteome</keyword>
<sequence length="254" mass="29144">MKVFDQYARYYDLLYRDKDYHGEADFILSLLRRYAPGSKAIFEMGCGTGIHAKMFVEAGHSVHGIDLSDTMLKAAILRREALVPDMRERLAFSPGDVRSYRSGRKFDVVLSLFHVFSYQNENADLQAAFSTAATHLDAGGIFIFDYWYGPAVLAQRPETRVKRLDDGELSVLRIAESLVYEQRNVVEVNYETYIRTADAADLIREKHCMRYLFLPEIELLAELHGFEPVAHRAWLSDSEPSIESWASFSILRKK</sequence>
<reference evidence="6" key="1">
    <citation type="submission" date="2016-10" db="EMBL/GenBank/DDBJ databases">
        <authorList>
            <person name="Varghese N."/>
            <person name="Submissions S."/>
        </authorList>
    </citation>
    <scope>NUCLEOTIDE SEQUENCE [LARGE SCALE GENOMIC DNA]</scope>
    <source>
        <strain evidence="6">JCM 15604</strain>
    </source>
</reference>
<dbReference type="Gene3D" id="2.20.130.10">
    <property type="entry name" value="CAC2371-like domains"/>
    <property type="match status" value="1"/>
</dbReference>
<evidence type="ECO:0000256" key="2">
    <source>
        <dbReference type="ARBA" id="ARBA00022679"/>
    </source>
</evidence>
<evidence type="ECO:0000313" key="6">
    <source>
        <dbReference type="Proteomes" id="UP000182025"/>
    </source>
</evidence>
<dbReference type="GO" id="GO:0008168">
    <property type="term" value="F:methyltransferase activity"/>
    <property type="evidence" value="ECO:0007669"/>
    <property type="project" value="UniProtKB-KW"/>
</dbReference>
<dbReference type="EMBL" id="FOXK01000003">
    <property type="protein sequence ID" value="SFP56253.1"/>
    <property type="molecule type" value="Genomic_DNA"/>
</dbReference>
<dbReference type="RefSeq" id="WP_074914734.1">
    <property type="nucleotide sequence ID" value="NZ_FOXK01000003.1"/>
</dbReference>
<evidence type="ECO:0000256" key="1">
    <source>
        <dbReference type="ARBA" id="ARBA00022603"/>
    </source>
</evidence>
<proteinExistence type="predicted"/>
<dbReference type="OrthoDB" id="5800887at2"/>
<dbReference type="Gene3D" id="3.40.50.150">
    <property type="entry name" value="Vaccinia Virus protein VP39"/>
    <property type="match status" value="1"/>
</dbReference>
<dbReference type="InterPro" id="IPR041698">
    <property type="entry name" value="Methyltransf_25"/>
</dbReference>
<protein>
    <submittedName>
        <fullName evidence="5">Methyltransferase domain-containing protein</fullName>
    </submittedName>
</protein>
<dbReference type="InterPro" id="IPR029063">
    <property type="entry name" value="SAM-dependent_MTases_sf"/>
</dbReference>
<dbReference type="AlphaFoldDB" id="A0A1I5RCJ7"/>
<dbReference type="PANTHER" id="PTHR43464:SF19">
    <property type="entry name" value="UBIQUINONE BIOSYNTHESIS O-METHYLTRANSFERASE, MITOCHONDRIAL"/>
    <property type="match status" value="1"/>
</dbReference>
<name>A0A1I5RCJ7_9GAMM</name>
<evidence type="ECO:0000259" key="4">
    <source>
        <dbReference type="Pfam" id="PF13649"/>
    </source>
</evidence>
<organism evidence="5 6">
    <name type="scientific">Ectopseudomonas toyotomiensis</name>
    <dbReference type="NCBI Taxonomy" id="554344"/>
    <lineage>
        <taxon>Bacteria</taxon>
        <taxon>Pseudomonadati</taxon>
        <taxon>Pseudomonadota</taxon>
        <taxon>Gammaproteobacteria</taxon>
        <taxon>Pseudomonadales</taxon>
        <taxon>Pseudomonadaceae</taxon>
        <taxon>Ectopseudomonas</taxon>
    </lineage>
</organism>
<keyword evidence="1 5" id="KW-0489">Methyltransferase</keyword>
<evidence type="ECO:0000256" key="3">
    <source>
        <dbReference type="ARBA" id="ARBA00022691"/>
    </source>
</evidence>
<dbReference type="Pfam" id="PF13649">
    <property type="entry name" value="Methyltransf_25"/>
    <property type="match status" value="1"/>
</dbReference>
<dbReference type="Proteomes" id="UP000182025">
    <property type="component" value="Unassembled WGS sequence"/>
</dbReference>
<dbReference type="PANTHER" id="PTHR43464">
    <property type="entry name" value="METHYLTRANSFERASE"/>
    <property type="match status" value="1"/>
</dbReference>
<dbReference type="CDD" id="cd02440">
    <property type="entry name" value="AdoMet_MTases"/>
    <property type="match status" value="1"/>
</dbReference>
<gene>
    <name evidence="5" type="ORF">SAMN05216177_103415</name>
</gene>
<dbReference type="SUPFAM" id="SSF53335">
    <property type="entry name" value="S-adenosyl-L-methionine-dependent methyltransferases"/>
    <property type="match status" value="1"/>
</dbReference>
<dbReference type="GO" id="GO:0032259">
    <property type="term" value="P:methylation"/>
    <property type="evidence" value="ECO:0007669"/>
    <property type="project" value="UniProtKB-KW"/>
</dbReference>